<evidence type="ECO:0000256" key="1">
    <source>
        <dbReference type="SAM" id="MobiDB-lite"/>
    </source>
</evidence>
<evidence type="ECO:0000259" key="3">
    <source>
        <dbReference type="Pfam" id="PF20416"/>
    </source>
</evidence>
<dbReference type="Pfam" id="PF23099">
    <property type="entry name" value="UTP20_C"/>
    <property type="match status" value="1"/>
</dbReference>
<dbReference type="GO" id="GO:0030686">
    <property type="term" value="C:90S preribosome"/>
    <property type="evidence" value="ECO:0007669"/>
    <property type="project" value="TreeGrafter"/>
</dbReference>
<dbReference type="InterPro" id="IPR011989">
    <property type="entry name" value="ARM-like"/>
</dbReference>
<dbReference type="GO" id="GO:0032040">
    <property type="term" value="C:small-subunit processome"/>
    <property type="evidence" value="ECO:0007669"/>
    <property type="project" value="TreeGrafter"/>
</dbReference>
<dbReference type="SUPFAM" id="SSF48371">
    <property type="entry name" value="ARM repeat"/>
    <property type="match status" value="3"/>
</dbReference>
<evidence type="ECO:0000259" key="4">
    <source>
        <dbReference type="Pfam" id="PF23099"/>
    </source>
</evidence>
<dbReference type="Pfam" id="PF20416">
    <property type="entry name" value="UTP20"/>
    <property type="match status" value="1"/>
</dbReference>
<dbReference type="Pfam" id="PF07539">
    <property type="entry name" value="UTP20_N"/>
    <property type="match status" value="1"/>
</dbReference>
<comment type="caution">
    <text evidence="5">The sequence shown here is derived from an EMBL/GenBank/DDBJ whole genome shotgun (WGS) entry which is preliminary data.</text>
</comment>
<accession>A0A0B2VUG9</accession>
<organism evidence="5 6">
    <name type="scientific">Toxocara canis</name>
    <name type="common">Canine roundworm</name>
    <dbReference type="NCBI Taxonomy" id="6265"/>
    <lineage>
        <taxon>Eukaryota</taxon>
        <taxon>Metazoa</taxon>
        <taxon>Ecdysozoa</taxon>
        <taxon>Nematoda</taxon>
        <taxon>Chromadorea</taxon>
        <taxon>Rhabditida</taxon>
        <taxon>Spirurina</taxon>
        <taxon>Ascaridomorpha</taxon>
        <taxon>Ascaridoidea</taxon>
        <taxon>Toxocaridae</taxon>
        <taxon>Toxocara</taxon>
    </lineage>
</organism>
<gene>
    <name evidence="5" type="primary">UTP20</name>
    <name evidence="5" type="ORF">Tcan_09197</name>
</gene>
<feature type="domain" description="U3 small nucleolar RNA-associated protein 20 C-terminal" evidence="4">
    <location>
        <begin position="2284"/>
        <end position="2589"/>
    </location>
</feature>
<sequence length="2609" mass="295291">MKKKSKSTSTNPFRYVSFTEQIANLSGDVTRWQMALPTTTTERETFFYDAIVKCNDNDYGGYYKSFLEDIPFESGELRTYAQLLHHQKTIFDAIIKHLAVEQSTSLVTVLELTIAFARDLREDLSIYLWELFEAIITLLEKANQQAELLETGFRALAVLFKLQWRKIVRELRRTFLRFERLFSSKRGYLRRFAAEAFAFLLRKSNSIGKLTAFLAETAEKEGSSSLTDGISQLYFNTVKGVMRQFHSSASQIMTEMIDASLSIEKHTVREMAVRILEGMMSRCASYAKKEYTLPIVDVVLKKFVSSSQSLERQSDAVALSKLLLVWVTTKKGASLPNASDLMNALKEAVAVDGWIPQKDLLKLVSTAILTYCSEPNIHSTIVSTVETIAAKAESSHMNAVLAFFDDLCEASMFDVWLMPAVGKFSSKMLYNQNDESMVEIFKFYARLCAKRKPLSVGKDVDALVRILRSSMDAASAISSQLSLLTAHAIALIDTKFFSSFTLDELIQFVRRENCSERALRILHIILPNIAGFKGNDQWSAFEKVIKEIVACLGHWDSAVRQIALEVLNSFDLPINGVPIEDDNDEPEVTRSVFEILLEAERTPLTLDDYRRRLMLLRKVSYGAHVKHMPKCENGLLEIIPLRVIIAQLFERFTIYWPPLFEIIESYANGLTINVFWPIVVSFIKNATAHLVSSIREGEAEKEWNDCLLDELTGVTSRRCPDYAMFRLQMFNLLSRFEEIAERRTKTLSPMLIALYREEYQSVDFLSRNRQDITWKTTADVVESVHDEMEEPEMVTEIAEQLDKDDIGSTLSEGDSRMEDVVEDSTRKKRKYAQDGGEYVERTNRKMIKRTLIALLETFAKFKSPRAVYMANEIRQLYDELLLIPDEEVQKAVLKCLFAYKYKFLTPYKENFENVVSDKTFLNELIRFGVDAQDSAVTSEHRADVIPILMRLLYGKMQTHVTNDVTARRAAIFRFLAGCRPGELDVFIGVLFAPLFQLAGTEGDEEKSIGEMCSLICRSFDPTSMVPLARIKGSLNSLSHVVSKLSASLADYQRTTLYRLCLTAAVLIRLAVQCEASVYPKNMKILKELRGLLFFAFQRRTFTAAEINALFEYFITPLCDAISSNEIAIAPQGVLRLFESWTEVPLLFFLLQVRMRFSQVEGQQTPLSVMCNCLSAKSTNTSSKDAIIKAILNLLTLADEENSAIPGELNLVEVQRLPGVNLGTALVLSQLPKLLSYIIDCLPPANEKKKINLEHLDILSRLGEFVNDSATGERLASTLLTYVERGALRSEEALNSLLLTVSRLIPAIEKPLAFLPFIVQQFSTIKVRSSRDALCQIVDSLAKCQQTQGRVIELLAYISDLNAYDPRSIDEPDYERRHSAYNQLSHIWDRGEAIDVAVLQMIAHNHYFTISETNDISLRGASSTSLRRLIEYAGVCAITDEDRAITLEKHLLPLVLKGLHIETEAIRHEFISALVSLIIAFPAHKELHHLAQLRNVDEIDLDFFENISHIQVHRRQRALRRLTDSLEAAEIKIPAEVMLRFLLPLIQPYITDFTSKTSALSDEAVRLLSHILGVAPWKRYYPMLDFYLKRLQRSNINQKANVRVVVAIIDAFHFDVSSKDDENSEWEAAKKAKKPSENLSADPVEEETRNVNSEMDELTAGENKQDEVEEAGSGTANSSVRNRVVDQLLPRLKDCATGKDLHSHRKAQAGKHYTDDDDIQRAPIALATVKLLKKMPQAIIDQHLHGVILKLCTLLMSRSINVREVALKTIISVVQALGPKYLPFVIREMKMILNKGYQVHVMIFSIHALISAMHSQLVPKDLDPCLSEIIEVCNMDLFGDAAEEKTITGITKDVPEAKANRTFETYALLGRFVSPQSLGTILQPLRDVIESRPMAKTIKQVGQLLRQFGIGLCANEGVDPLTLLIFAFQTLTAHIEEVVSATKPKKDKEEEETGPRREKSCLLLEKEPTRVGVIVKTSVKSRMYVFVEFALQLLAATLKSKKLDSERDEDVARLDPFVTIVAECLQLKYDKVISNALRCFISLLKYPLPSLRAHIQTFVDRLFILLADYAAMGAAGNKGAVLELSQLLFKAFTQMIKDAPTLVLSSKRLQLLLNYVETDVIDSQKQATAFPLIKAIVSRKLQDPKIAELMKYLCETAITSELTHIRTQCRQVLVQFIGNHPQSKKPKDYVDFFIAQLEYEYEDGRVSAIEMLHSIFDSFTEETNDQYCLLALVNLGARLVNDDSAKCQRMIALAIRKLLGSVSESKLNDAYLATRDWLHANKEQSRCIAMQIFVEMAEVRGKMVSSKLKEFLPYITQIIQSSILTEYAETTITKILDSLSAIVRSCGTAAKDAATEGLFDDILKGLESFAKCLGSTIIQLSSARLCGQLFATFELDFFRSRTNPSVKDLAEWTCWQLKNRSLREDLAEQAAKNIVFLSSALMNDDELKWLCEKLCAICKYEVVYQPNEALKRLCIFKLAAALAMRADASQLCIIIDTFLPSLHREMLRKSSQNTEELQQVSVEVAEILKEKIGEEKYAQKLTECQKMAIDKAERRKRKEKEEAVVDPASAALKKQKKNKAKAAARKRKLDMDKPYRVIFRKKRREADTVE</sequence>
<reference evidence="5 6" key="1">
    <citation type="submission" date="2014-11" db="EMBL/GenBank/DDBJ databases">
        <title>Genetic blueprint of the zoonotic pathogen Toxocara canis.</title>
        <authorList>
            <person name="Zhu X.-Q."/>
            <person name="Korhonen P.K."/>
            <person name="Cai H."/>
            <person name="Young N.D."/>
            <person name="Nejsum P."/>
            <person name="von Samson-Himmelstjerna G."/>
            <person name="Boag P.R."/>
            <person name="Tan P."/>
            <person name="Li Q."/>
            <person name="Min J."/>
            <person name="Yang Y."/>
            <person name="Wang X."/>
            <person name="Fang X."/>
            <person name="Hall R.S."/>
            <person name="Hofmann A."/>
            <person name="Sternberg P.W."/>
            <person name="Jex A.R."/>
            <person name="Gasser R.B."/>
        </authorList>
    </citation>
    <scope>NUCLEOTIDE SEQUENCE [LARGE SCALE GENOMIC DNA]</scope>
    <source>
        <strain evidence="5">PN_DK_2014</strain>
    </source>
</reference>
<name>A0A0B2VUG9_TOXCA</name>
<dbReference type="Proteomes" id="UP000031036">
    <property type="component" value="Unassembled WGS sequence"/>
</dbReference>
<feature type="domain" description="U3 small nucleolar RNA-associated protein 20" evidence="3">
    <location>
        <begin position="1713"/>
        <end position="1929"/>
    </location>
</feature>
<feature type="compositionally biased region" description="Basic and acidic residues" evidence="1">
    <location>
        <begin position="1625"/>
        <end position="1635"/>
    </location>
</feature>
<protein>
    <submittedName>
        <fullName evidence="5">Small subunit processome component 20-like protein</fullName>
    </submittedName>
</protein>
<feature type="domain" description="U3 small nucleolar RNA-associated protein 20 N-terminal" evidence="2">
    <location>
        <begin position="846"/>
        <end position="1459"/>
    </location>
</feature>
<dbReference type="EMBL" id="JPKZ01000912">
    <property type="protein sequence ID" value="KHN84610.1"/>
    <property type="molecule type" value="Genomic_DNA"/>
</dbReference>
<dbReference type="InterPro" id="IPR016024">
    <property type="entry name" value="ARM-type_fold"/>
</dbReference>
<feature type="compositionally biased region" description="Basic and acidic residues" evidence="1">
    <location>
        <begin position="2553"/>
        <end position="2562"/>
    </location>
</feature>
<feature type="region of interest" description="Disordered" evidence="1">
    <location>
        <begin position="1625"/>
        <end position="1679"/>
    </location>
</feature>
<dbReference type="OrthoDB" id="360653at2759"/>
<keyword evidence="6" id="KW-1185">Reference proteome</keyword>
<evidence type="ECO:0000313" key="6">
    <source>
        <dbReference type="Proteomes" id="UP000031036"/>
    </source>
</evidence>
<dbReference type="Gene3D" id="1.25.10.10">
    <property type="entry name" value="Leucine-rich Repeat Variant"/>
    <property type="match status" value="2"/>
</dbReference>
<dbReference type="InterPro" id="IPR011430">
    <property type="entry name" value="UTP20_N"/>
</dbReference>
<feature type="compositionally biased region" description="Basic and acidic residues" evidence="1">
    <location>
        <begin position="813"/>
        <end position="825"/>
    </location>
</feature>
<dbReference type="InterPro" id="IPR052575">
    <property type="entry name" value="SSU_processome_comp_20"/>
</dbReference>
<dbReference type="STRING" id="6265.A0A0B2VUG9"/>
<dbReference type="OMA" id="EGLMAMF"/>
<evidence type="ECO:0000313" key="5">
    <source>
        <dbReference type="EMBL" id="KHN84610.1"/>
    </source>
</evidence>
<proteinExistence type="predicted"/>
<feature type="region of interest" description="Disordered" evidence="1">
    <location>
        <begin position="806"/>
        <end position="826"/>
    </location>
</feature>
<feature type="compositionally biased region" description="Basic residues" evidence="1">
    <location>
        <begin position="2572"/>
        <end position="2587"/>
    </location>
</feature>
<evidence type="ECO:0000259" key="2">
    <source>
        <dbReference type="Pfam" id="PF07539"/>
    </source>
</evidence>
<dbReference type="InterPro" id="IPR057525">
    <property type="entry name" value="UTP20_C"/>
</dbReference>
<dbReference type="PANTHER" id="PTHR17695">
    <property type="entry name" value="SMALL SUBUNIT PROCESSOME COMPONENT 20 HOMOLOG"/>
    <property type="match status" value="1"/>
</dbReference>
<dbReference type="PANTHER" id="PTHR17695:SF11">
    <property type="entry name" value="SMALL SUBUNIT PROCESSOME COMPONENT 20 HOMOLOG"/>
    <property type="match status" value="1"/>
</dbReference>
<dbReference type="InterPro" id="IPR046523">
    <property type="entry name" value="UTP20_dom"/>
</dbReference>
<feature type="region of interest" description="Disordered" evidence="1">
    <location>
        <begin position="2553"/>
        <end position="2588"/>
    </location>
</feature>